<feature type="compositionally biased region" description="Low complexity" evidence="5">
    <location>
        <begin position="141"/>
        <end position="150"/>
    </location>
</feature>
<organism evidence="6 7">
    <name type="scientific">Pelobates cultripes</name>
    <name type="common">Western spadefoot toad</name>
    <dbReference type="NCBI Taxonomy" id="61616"/>
    <lineage>
        <taxon>Eukaryota</taxon>
        <taxon>Metazoa</taxon>
        <taxon>Chordata</taxon>
        <taxon>Craniata</taxon>
        <taxon>Vertebrata</taxon>
        <taxon>Euteleostomi</taxon>
        <taxon>Amphibia</taxon>
        <taxon>Batrachia</taxon>
        <taxon>Anura</taxon>
        <taxon>Pelobatoidea</taxon>
        <taxon>Pelobatidae</taxon>
        <taxon>Pelobates</taxon>
    </lineage>
</organism>
<feature type="region of interest" description="Disordered" evidence="5">
    <location>
        <begin position="61"/>
        <end position="110"/>
    </location>
</feature>
<comment type="similarity">
    <text evidence="1">Belongs to the FSIP1 family.</text>
</comment>
<dbReference type="PANTHER" id="PTHR22012:SF2">
    <property type="entry name" value="FIBROUS SHEATH-INTERACTING PROTEIN 1"/>
    <property type="match status" value="1"/>
</dbReference>
<feature type="coiled-coil region" evidence="4">
    <location>
        <begin position="161"/>
        <end position="191"/>
    </location>
</feature>
<dbReference type="AlphaFoldDB" id="A0AAD1WV39"/>
<feature type="coiled-coil region" evidence="4">
    <location>
        <begin position="411"/>
        <end position="438"/>
    </location>
</feature>
<accession>A0AAD1WV39</accession>
<feature type="compositionally biased region" description="Low complexity" evidence="5">
    <location>
        <begin position="17"/>
        <end position="28"/>
    </location>
</feature>
<evidence type="ECO:0000256" key="1">
    <source>
        <dbReference type="ARBA" id="ARBA00010495"/>
    </source>
</evidence>
<keyword evidence="7" id="KW-1185">Reference proteome</keyword>
<dbReference type="PANTHER" id="PTHR22012">
    <property type="entry name" value="FIBROUS SHEATH INTERACTING PROTEIN 1"/>
    <property type="match status" value="1"/>
</dbReference>
<dbReference type="EMBL" id="OW240924">
    <property type="protein sequence ID" value="CAH2327735.1"/>
    <property type="molecule type" value="Genomic_DNA"/>
</dbReference>
<protein>
    <recommendedName>
        <fullName evidence="2">Fibrous sheath-interacting protein 1</fullName>
    </recommendedName>
</protein>
<evidence type="ECO:0000313" key="7">
    <source>
        <dbReference type="Proteomes" id="UP001295444"/>
    </source>
</evidence>
<evidence type="ECO:0000256" key="2">
    <source>
        <dbReference type="ARBA" id="ARBA00019480"/>
    </source>
</evidence>
<feature type="region of interest" description="Disordered" evidence="5">
    <location>
        <begin position="17"/>
        <end position="36"/>
    </location>
</feature>
<evidence type="ECO:0000256" key="5">
    <source>
        <dbReference type="SAM" id="MobiDB-lite"/>
    </source>
</evidence>
<feature type="region of interest" description="Disordered" evidence="5">
    <location>
        <begin position="133"/>
        <end position="159"/>
    </location>
</feature>
<evidence type="ECO:0000256" key="4">
    <source>
        <dbReference type="SAM" id="Coils"/>
    </source>
</evidence>
<name>A0AAD1WV39_PELCU</name>
<feature type="compositionally biased region" description="Basic and acidic residues" evidence="5">
    <location>
        <begin position="61"/>
        <end position="90"/>
    </location>
</feature>
<sequence>MNIIKGELDFDCKAVVSKSRPGSRISSSRYEDKPRINPVTGSLEVLTPELVSQMQFCEMKVSSDDGRGTPGEDRQGNLHGEKMPQRKEYVENSDESISENNTNGDDFEDIFQLPFSPVNITDNGRPSIEVQDIQDLRESESPSSTTFDSTSPKDIKKDPNLAKAMEKMKSLDELLQRKIAKEKEVKAQGREMRQRLWEELQLVSKHISVQSNEEILNTNKFFALTPQLNEEESDAVSHQMEEAFESVFSTQIPSEDFDDFEETIQDEVSDIKASDTFTIETSHETNEKKTHSHKKGTNFIQKNIELAKEAGSSLLLMEDEQLRLEQLLADIDIDCDEEDTKGNMSKYLVPREGFTADSEECKHLSIIETKLLKFHYVEEPCESSEHEFSTIKNANVEPAPGEKVLNDTKMLREQKLRLREIDHQIKEIQRNMSSLSASSSVCGE</sequence>
<evidence type="ECO:0000256" key="3">
    <source>
        <dbReference type="ARBA" id="ARBA00023054"/>
    </source>
</evidence>
<dbReference type="Pfam" id="PF15554">
    <property type="entry name" value="FSIP1"/>
    <property type="match status" value="1"/>
</dbReference>
<dbReference type="InterPro" id="IPR026246">
    <property type="entry name" value="Fsip1"/>
</dbReference>
<evidence type="ECO:0000313" key="6">
    <source>
        <dbReference type="EMBL" id="CAH2327735.1"/>
    </source>
</evidence>
<keyword evidence="3 4" id="KW-0175">Coiled coil</keyword>
<reference evidence="6" key="1">
    <citation type="submission" date="2022-03" db="EMBL/GenBank/DDBJ databases">
        <authorList>
            <person name="Alioto T."/>
            <person name="Alioto T."/>
            <person name="Gomez Garrido J."/>
        </authorList>
    </citation>
    <scope>NUCLEOTIDE SEQUENCE</scope>
</reference>
<proteinExistence type="inferred from homology"/>
<gene>
    <name evidence="6" type="ORF">PECUL_23A023036</name>
</gene>
<dbReference type="PRINTS" id="PR02075">
    <property type="entry name" value="FIBSHEATHIP1"/>
</dbReference>
<dbReference type="Proteomes" id="UP001295444">
    <property type="component" value="Chromosome 13"/>
</dbReference>